<dbReference type="InterPro" id="IPR008881">
    <property type="entry name" value="Trigger_fac_ribosome-bd_bac"/>
</dbReference>
<dbReference type="PANTHER" id="PTHR30560:SF3">
    <property type="entry name" value="TRIGGER FACTOR-LIKE PROTEIN TIG, CHLOROPLASTIC"/>
    <property type="match status" value="1"/>
</dbReference>
<dbReference type="PANTHER" id="PTHR30560">
    <property type="entry name" value="TRIGGER FACTOR CHAPERONE AND PEPTIDYL-PROLYL CIS/TRANS ISOMERASE"/>
    <property type="match status" value="1"/>
</dbReference>
<dbReference type="RefSeq" id="WP_062542249.1">
    <property type="nucleotide sequence ID" value="NZ_CP012643.1"/>
</dbReference>
<evidence type="ECO:0000259" key="1">
    <source>
        <dbReference type="Pfam" id="PF05697"/>
    </source>
</evidence>
<dbReference type="InterPro" id="IPR005215">
    <property type="entry name" value="Trig_fac"/>
</dbReference>
<dbReference type="NCBIfam" id="TIGR00115">
    <property type="entry name" value="tig"/>
    <property type="match status" value="1"/>
</dbReference>
<dbReference type="SUPFAM" id="SSF102735">
    <property type="entry name" value="Trigger factor ribosome-binding domain"/>
    <property type="match status" value="1"/>
</dbReference>
<dbReference type="Pfam" id="PF05697">
    <property type="entry name" value="Trigger_N"/>
    <property type="match status" value="1"/>
</dbReference>
<evidence type="ECO:0000313" key="2">
    <source>
        <dbReference type="EMBL" id="ALI97927.1"/>
    </source>
</evidence>
<feature type="domain" description="Trigger factor ribosome-binding bacterial" evidence="1">
    <location>
        <begin position="1"/>
        <end position="148"/>
    </location>
</feature>
<dbReference type="InterPro" id="IPR027304">
    <property type="entry name" value="Trigger_fact/SurA_dom_sf"/>
</dbReference>
<dbReference type="EMBL" id="CP012643">
    <property type="protein sequence ID" value="ALI97927.1"/>
    <property type="molecule type" value="Genomic_DNA"/>
</dbReference>
<proteinExistence type="predicted"/>
<dbReference type="GO" id="GO:0044183">
    <property type="term" value="F:protein folding chaperone"/>
    <property type="evidence" value="ECO:0007669"/>
    <property type="project" value="TreeGrafter"/>
</dbReference>
<dbReference type="InterPro" id="IPR036611">
    <property type="entry name" value="Trigger_fac_ribosome-bd_sf"/>
</dbReference>
<sequence length="442" mass="50616">MNITLNQTNGQNASLKVSLQEADYAARVDEQIKDYSKKANIKGFRPGKVPAGLIRKMYGKGILVESINQLLHESVNNYIKENKLRILGEPLPDRQDENAIDWDNQKEFEFSYSVGLLPEFELPLNDVSVQKYDIEVDQTTVDEAYEQMQRQFGQTTNPEVSEANDYLYGDLKQVEGEFETKTLLPINKVVSGVETFVGVKPGDTITFDIREAFGDDAALAHVTGLSKDLSKDLNGQFTFTVEKINRTEPAEMNQEFFDKIFGQGIVTTQEEFDAKVREVIKENYDREAVNVLDRDVIDQLVEKSSIEIPEEFFKRWLAVTNEGKITPEQIDEFYGQYVKELKWSMIRNKVVEENDIKVSNEDVVNSARQKMMAQFNMPEVPEEMADTFNNFLDNHLKQNNGKNFVNEYEALVAERVLEFVKEKVTISENTITAEEFRNKVGA</sequence>
<keyword evidence="3" id="KW-1185">Reference proteome</keyword>
<dbReference type="Proteomes" id="UP000061382">
    <property type="component" value="Chromosome"/>
</dbReference>
<name>A0A0P0CNX8_9BACT</name>
<dbReference type="Gene3D" id="1.10.3120.10">
    <property type="entry name" value="Trigger factor, C-terminal domain"/>
    <property type="match status" value="1"/>
</dbReference>
<dbReference type="AlphaFoldDB" id="A0A0P0CNX8"/>
<dbReference type="GO" id="GO:0003755">
    <property type="term" value="F:peptidyl-prolyl cis-trans isomerase activity"/>
    <property type="evidence" value="ECO:0007669"/>
    <property type="project" value="TreeGrafter"/>
</dbReference>
<dbReference type="GO" id="GO:0015031">
    <property type="term" value="P:protein transport"/>
    <property type="evidence" value="ECO:0007669"/>
    <property type="project" value="InterPro"/>
</dbReference>
<dbReference type="PIRSF" id="PIRSF003095">
    <property type="entry name" value="Trigger_factor"/>
    <property type="match status" value="1"/>
</dbReference>
<dbReference type="GO" id="GO:0051083">
    <property type="term" value="P:'de novo' cotranslational protein folding"/>
    <property type="evidence" value="ECO:0007669"/>
    <property type="project" value="TreeGrafter"/>
</dbReference>
<dbReference type="GO" id="GO:0043335">
    <property type="term" value="P:protein unfolding"/>
    <property type="evidence" value="ECO:0007669"/>
    <property type="project" value="TreeGrafter"/>
</dbReference>
<dbReference type="SUPFAM" id="SSF109998">
    <property type="entry name" value="Triger factor/SurA peptide-binding domain-like"/>
    <property type="match status" value="1"/>
</dbReference>
<evidence type="ECO:0000313" key="3">
    <source>
        <dbReference type="Proteomes" id="UP000061382"/>
    </source>
</evidence>
<accession>A0A0P0CNX8</accession>
<dbReference type="InterPro" id="IPR037041">
    <property type="entry name" value="Trigger_fac_C_sf"/>
</dbReference>
<dbReference type="PATRIC" id="fig|512763.3.peg.391"/>
<reference evidence="2 3" key="1">
    <citation type="submission" date="2015-08" db="EMBL/GenBank/DDBJ databases">
        <title>Complete genome sequence of Rufibacter tibetensis strain 1351t, a radiation-resistant bacterium from tibet plateau.</title>
        <authorList>
            <person name="Dai J."/>
        </authorList>
    </citation>
    <scope>NUCLEOTIDE SEQUENCE [LARGE SCALE GENOMIC DNA]</scope>
    <source>
        <strain evidence="2 3">1351</strain>
    </source>
</reference>
<dbReference type="GO" id="GO:0043022">
    <property type="term" value="F:ribosome binding"/>
    <property type="evidence" value="ECO:0007669"/>
    <property type="project" value="TreeGrafter"/>
</dbReference>
<dbReference type="OrthoDB" id="9767721at2"/>
<gene>
    <name evidence="2" type="ORF">DC20_01750</name>
</gene>
<dbReference type="Gene3D" id="3.30.70.1050">
    <property type="entry name" value="Trigger factor ribosome-binding domain"/>
    <property type="match status" value="1"/>
</dbReference>
<protein>
    <submittedName>
        <fullName evidence="2">Trigger factor</fullName>
    </submittedName>
</protein>
<dbReference type="STRING" id="512763.DC20_01750"/>
<dbReference type="KEGG" id="rti:DC20_01750"/>
<organism evidence="2 3">
    <name type="scientific">Rufibacter tibetensis</name>
    <dbReference type="NCBI Taxonomy" id="512763"/>
    <lineage>
        <taxon>Bacteria</taxon>
        <taxon>Pseudomonadati</taxon>
        <taxon>Bacteroidota</taxon>
        <taxon>Cytophagia</taxon>
        <taxon>Cytophagales</taxon>
        <taxon>Hymenobacteraceae</taxon>
        <taxon>Rufibacter</taxon>
    </lineage>
</organism>